<dbReference type="AlphaFoldDB" id="A0A2P2JSG8"/>
<evidence type="ECO:0000313" key="1">
    <source>
        <dbReference type="EMBL" id="MBW96428.1"/>
    </source>
</evidence>
<dbReference type="EMBL" id="GGEC01015945">
    <property type="protein sequence ID" value="MBW96428.1"/>
    <property type="molecule type" value="Transcribed_RNA"/>
</dbReference>
<protein>
    <submittedName>
        <fullName evidence="1">Uncharacterized protein</fullName>
    </submittedName>
</protein>
<name>A0A2P2JSG8_RHIMU</name>
<sequence>MNGCERNSIPFEETVSIINLKLLSTTFPKDAWMPEERVGPAPTLIP</sequence>
<reference evidence="1" key="1">
    <citation type="submission" date="2018-02" db="EMBL/GenBank/DDBJ databases">
        <title>Rhizophora mucronata_Transcriptome.</title>
        <authorList>
            <person name="Meera S.P."/>
            <person name="Sreeshan A."/>
            <person name="Augustine A."/>
        </authorList>
    </citation>
    <scope>NUCLEOTIDE SEQUENCE</scope>
    <source>
        <tissue evidence="1">Leaf</tissue>
    </source>
</reference>
<accession>A0A2P2JSG8</accession>
<proteinExistence type="predicted"/>
<organism evidence="1">
    <name type="scientific">Rhizophora mucronata</name>
    <name type="common">Asiatic mangrove</name>
    <dbReference type="NCBI Taxonomy" id="61149"/>
    <lineage>
        <taxon>Eukaryota</taxon>
        <taxon>Viridiplantae</taxon>
        <taxon>Streptophyta</taxon>
        <taxon>Embryophyta</taxon>
        <taxon>Tracheophyta</taxon>
        <taxon>Spermatophyta</taxon>
        <taxon>Magnoliopsida</taxon>
        <taxon>eudicotyledons</taxon>
        <taxon>Gunneridae</taxon>
        <taxon>Pentapetalae</taxon>
        <taxon>rosids</taxon>
        <taxon>fabids</taxon>
        <taxon>Malpighiales</taxon>
        <taxon>Rhizophoraceae</taxon>
        <taxon>Rhizophora</taxon>
    </lineage>
</organism>